<gene>
    <name evidence="1" type="ORF">SMRZ_LOCUS10734</name>
</gene>
<evidence type="ECO:0000313" key="2">
    <source>
        <dbReference type="Proteomes" id="UP000277204"/>
    </source>
</evidence>
<keyword evidence="2" id="KW-1185">Reference proteome</keyword>
<accession>A0A183M3V9</accession>
<sequence length="36" mass="4147">MTCVQSVSFFLLCLDETLSRTHFLLAKAFLQLNQVE</sequence>
<evidence type="ECO:0000313" key="1">
    <source>
        <dbReference type="EMBL" id="VDO91596.1"/>
    </source>
</evidence>
<reference evidence="1 2" key="1">
    <citation type="submission" date="2018-11" db="EMBL/GenBank/DDBJ databases">
        <authorList>
            <consortium name="Pathogen Informatics"/>
        </authorList>
    </citation>
    <scope>NUCLEOTIDE SEQUENCE [LARGE SCALE GENOMIC DNA]</scope>
    <source>
        <strain evidence="1 2">Zambia</strain>
    </source>
</reference>
<dbReference type="AlphaFoldDB" id="A0A183M3V9"/>
<protein>
    <submittedName>
        <fullName evidence="1">Uncharacterized protein</fullName>
    </submittedName>
</protein>
<name>A0A183M3V9_9TREM</name>
<dbReference type="Proteomes" id="UP000277204">
    <property type="component" value="Unassembled WGS sequence"/>
</dbReference>
<dbReference type="EMBL" id="UZAI01005682">
    <property type="protein sequence ID" value="VDO91596.1"/>
    <property type="molecule type" value="Genomic_DNA"/>
</dbReference>
<proteinExistence type="predicted"/>
<organism evidence="1 2">
    <name type="scientific">Schistosoma margrebowiei</name>
    <dbReference type="NCBI Taxonomy" id="48269"/>
    <lineage>
        <taxon>Eukaryota</taxon>
        <taxon>Metazoa</taxon>
        <taxon>Spiralia</taxon>
        <taxon>Lophotrochozoa</taxon>
        <taxon>Platyhelminthes</taxon>
        <taxon>Trematoda</taxon>
        <taxon>Digenea</taxon>
        <taxon>Strigeidida</taxon>
        <taxon>Schistosomatoidea</taxon>
        <taxon>Schistosomatidae</taxon>
        <taxon>Schistosoma</taxon>
    </lineage>
</organism>